<dbReference type="AlphaFoldDB" id="A0A7E6F5A0"/>
<dbReference type="RefSeq" id="XP_036362127.1">
    <property type="nucleotide sequence ID" value="XM_036506234.1"/>
</dbReference>
<evidence type="ECO:0000313" key="1">
    <source>
        <dbReference type="Proteomes" id="UP000515154"/>
    </source>
</evidence>
<evidence type="ECO:0000313" key="2">
    <source>
        <dbReference type="RefSeq" id="XP_036362127.1"/>
    </source>
</evidence>
<reference evidence="2" key="1">
    <citation type="submission" date="2025-08" db="UniProtKB">
        <authorList>
            <consortium name="RefSeq"/>
        </authorList>
    </citation>
    <scope>IDENTIFICATION</scope>
</reference>
<organism evidence="1 2">
    <name type="scientific">Octopus sinensis</name>
    <name type="common">East Asian common octopus</name>
    <dbReference type="NCBI Taxonomy" id="2607531"/>
    <lineage>
        <taxon>Eukaryota</taxon>
        <taxon>Metazoa</taxon>
        <taxon>Spiralia</taxon>
        <taxon>Lophotrochozoa</taxon>
        <taxon>Mollusca</taxon>
        <taxon>Cephalopoda</taxon>
        <taxon>Coleoidea</taxon>
        <taxon>Octopodiformes</taxon>
        <taxon>Octopoda</taxon>
        <taxon>Incirrata</taxon>
        <taxon>Octopodidae</taxon>
        <taxon>Octopus</taxon>
    </lineage>
</organism>
<gene>
    <name evidence="2" type="primary">LOC118764967</name>
</gene>
<name>A0A7E6F5A0_9MOLL</name>
<dbReference type="Proteomes" id="UP000515154">
    <property type="component" value="Linkage group LG1"/>
</dbReference>
<proteinExistence type="predicted"/>
<dbReference type="KEGG" id="osn:118764967"/>
<protein>
    <submittedName>
        <fullName evidence="2">Uncharacterized protein LOC118764967</fullName>
    </submittedName>
</protein>
<keyword evidence="1" id="KW-1185">Reference proteome</keyword>
<sequence length="100" mass="11688">MGFQQRRHVKDKKATRQDVSLTIYPLNNCLFCTLSSALHLFCSLCPANQTERRGWTKRQAPNKLAHHSSLAMQIMRFLLISQNQLKYFSQIIKERILLLV</sequence>
<accession>A0A7E6F5A0</accession>